<organism evidence="7 8">
    <name type="scientific">Celerinatantimonas diazotrophica</name>
    <dbReference type="NCBI Taxonomy" id="412034"/>
    <lineage>
        <taxon>Bacteria</taxon>
        <taxon>Pseudomonadati</taxon>
        <taxon>Pseudomonadota</taxon>
        <taxon>Gammaproteobacteria</taxon>
        <taxon>Celerinatantimonadaceae</taxon>
        <taxon>Celerinatantimonas</taxon>
    </lineage>
</organism>
<dbReference type="EMBL" id="SMGD01000011">
    <property type="protein sequence ID" value="TCK59041.1"/>
    <property type="molecule type" value="Genomic_DNA"/>
</dbReference>
<comment type="caution">
    <text evidence="7">The sequence shown here is derived from an EMBL/GenBank/DDBJ whole genome shotgun (WGS) entry which is preliminary data.</text>
</comment>
<dbReference type="GO" id="GO:0009279">
    <property type="term" value="C:cell outer membrane"/>
    <property type="evidence" value="ECO:0007669"/>
    <property type="project" value="UniProtKB-SubCell"/>
</dbReference>
<keyword evidence="5" id="KW-0998">Cell outer membrane</keyword>
<keyword evidence="4" id="KW-0472">Membrane</keyword>
<gene>
    <name evidence="7" type="ORF">EV690_1205</name>
</gene>
<sequence>MKQKRKIFQSLGISLVLSFIPLSQVMAAPANGLAIGLGVMSAPRYSGANDNHIMVVPIVNAKYNQFFFDMRRGLGIHLDLPNQFYFEQSLGYRSGRKDSDQTWGNGSDDLKGMGDIDSAWITTSKVGVQFNPRVSLSFEATTALNHDQGINYGPTLSGNLPLNDNWSINASAHWLMATDDYTQTYYGVDSGQSTRSGFARYHTAGGGYGHTLNLTLAKQFSPQLSANILLSYTHLSSKVADSDVVKDDNNLTTGILATYRF</sequence>
<keyword evidence="8" id="KW-1185">Reference proteome</keyword>
<evidence type="ECO:0000256" key="2">
    <source>
        <dbReference type="ARBA" id="ARBA00005722"/>
    </source>
</evidence>
<evidence type="ECO:0000256" key="4">
    <source>
        <dbReference type="ARBA" id="ARBA00023136"/>
    </source>
</evidence>
<evidence type="ECO:0000256" key="1">
    <source>
        <dbReference type="ARBA" id="ARBA00004442"/>
    </source>
</evidence>
<evidence type="ECO:0000256" key="6">
    <source>
        <dbReference type="SAM" id="SignalP"/>
    </source>
</evidence>
<evidence type="ECO:0000313" key="7">
    <source>
        <dbReference type="EMBL" id="TCK59041.1"/>
    </source>
</evidence>
<evidence type="ECO:0000256" key="5">
    <source>
        <dbReference type="ARBA" id="ARBA00023237"/>
    </source>
</evidence>
<feature type="chain" id="PRO_5020964115" evidence="6">
    <location>
        <begin position="28"/>
        <end position="261"/>
    </location>
</feature>
<protein>
    <submittedName>
        <fullName evidence="7">Outer membrane scaffolding protein for murein synthesis (MipA/OmpV family)</fullName>
    </submittedName>
</protein>
<evidence type="ECO:0000313" key="8">
    <source>
        <dbReference type="Proteomes" id="UP000295565"/>
    </source>
</evidence>
<keyword evidence="3 6" id="KW-0732">Signal</keyword>
<comment type="subcellular location">
    <subcellularLocation>
        <location evidence="1">Cell outer membrane</location>
    </subcellularLocation>
</comment>
<dbReference type="Pfam" id="PF06629">
    <property type="entry name" value="MipA"/>
    <property type="match status" value="1"/>
</dbReference>
<accession>A0A4V2PRJ1</accession>
<comment type="similarity">
    <text evidence="2">Belongs to the MipA/OmpV family.</text>
</comment>
<dbReference type="InterPro" id="IPR010583">
    <property type="entry name" value="MipA"/>
</dbReference>
<dbReference type="PANTHER" id="PTHR38776">
    <property type="entry name" value="MLTA-INTERACTING PROTEIN-RELATED"/>
    <property type="match status" value="1"/>
</dbReference>
<name>A0A4V2PRJ1_9GAMM</name>
<dbReference type="RefSeq" id="WP_165872674.1">
    <property type="nucleotide sequence ID" value="NZ_OU594967.1"/>
</dbReference>
<dbReference type="AlphaFoldDB" id="A0A4V2PRJ1"/>
<proteinExistence type="inferred from homology"/>
<dbReference type="Proteomes" id="UP000295565">
    <property type="component" value="Unassembled WGS sequence"/>
</dbReference>
<reference evidence="7 8" key="1">
    <citation type="submission" date="2019-03" db="EMBL/GenBank/DDBJ databases">
        <title>Genomic Encyclopedia of Type Strains, Phase IV (KMG-IV): sequencing the most valuable type-strain genomes for metagenomic binning, comparative biology and taxonomic classification.</title>
        <authorList>
            <person name="Goeker M."/>
        </authorList>
    </citation>
    <scope>NUCLEOTIDE SEQUENCE [LARGE SCALE GENOMIC DNA]</scope>
    <source>
        <strain evidence="7 8">DSM 18577</strain>
    </source>
</reference>
<evidence type="ECO:0000256" key="3">
    <source>
        <dbReference type="ARBA" id="ARBA00022729"/>
    </source>
</evidence>
<dbReference type="PANTHER" id="PTHR38776:SF1">
    <property type="entry name" value="MLTA-INTERACTING PROTEIN-RELATED"/>
    <property type="match status" value="1"/>
</dbReference>
<feature type="signal peptide" evidence="6">
    <location>
        <begin position="1"/>
        <end position="27"/>
    </location>
</feature>